<evidence type="ECO:0000259" key="2">
    <source>
        <dbReference type="Pfam" id="PF12904"/>
    </source>
</evidence>
<dbReference type="InterPro" id="IPR032260">
    <property type="entry name" value="DUF5060"/>
</dbReference>
<evidence type="ECO:0000259" key="3">
    <source>
        <dbReference type="Pfam" id="PF16586"/>
    </source>
</evidence>
<name>A0A934R5S9_9BACT</name>
<evidence type="ECO:0000256" key="1">
    <source>
        <dbReference type="SAM" id="MobiDB-lite"/>
    </source>
</evidence>
<organism evidence="4 5">
    <name type="scientific">Haloferula rosea</name>
    <dbReference type="NCBI Taxonomy" id="490093"/>
    <lineage>
        <taxon>Bacteria</taxon>
        <taxon>Pseudomonadati</taxon>
        <taxon>Verrucomicrobiota</taxon>
        <taxon>Verrucomicrobiia</taxon>
        <taxon>Verrucomicrobiales</taxon>
        <taxon>Verrucomicrobiaceae</taxon>
        <taxon>Haloferula</taxon>
    </lineage>
</organism>
<dbReference type="EMBL" id="JAENII010000002">
    <property type="protein sequence ID" value="MBK1825824.1"/>
    <property type="molecule type" value="Genomic_DNA"/>
</dbReference>
<dbReference type="Proteomes" id="UP000658278">
    <property type="component" value="Unassembled WGS sequence"/>
</dbReference>
<dbReference type="RefSeq" id="WP_200275887.1">
    <property type="nucleotide sequence ID" value="NZ_JAENII010000002.1"/>
</dbReference>
<protein>
    <submittedName>
        <fullName evidence="4">DUF5060 domain-containing protein</fullName>
    </submittedName>
</protein>
<feature type="domain" description="DUF5060" evidence="3">
    <location>
        <begin position="242"/>
        <end position="326"/>
    </location>
</feature>
<comment type="caution">
    <text evidence="4">The sequence shown here is derived from an EMBL/GenBank/DDBJ whole genome shotgun (WGS) entry which is preliminary data.</text>
</comment>
<dbReference type="Gene3D" id="2.60.40.10">
    <property type="entry name" value="Immunoglobulins"/>
    <property type="match status" value="1"/>
</dbReference>
<evidence type="ECO:0000313" key="4">
    <source>
        <dbReference type="EMBL" id="MBK1825824.1"/>
    </source>
</evidence>
<reference evidence="4" key="1">
    <citation type="submission" date="2021-01" db="EMBL/GenBank/DDBJ databases">
        <title>Modified the classification status of verrucomicrobia.</title>
        <authorList>
            <person name="Feng X."/>
        </authorList>
    </citation>
    <scope>NUCLEOTIDE SEQUENCE</scope>
    <source>
        <strain evidence="4">KCTC 22201</strain>
    </source>
</reference>
<accession>A0A934R5S9</accession>
<keyword evidence="5" id="KW-1185">Reference proteome</keyword>
<evidence type="ECO:0000313" key="5">
    <source>
        <dbReference type="Proteomes" id="UP000658278"/>
    </source>
</evidence>
<feature type="domain" description="Putative collagen-binding" evidence="2">
    <location>
        <begin position="744"/>
        <end position="816"/>
    </location>
</feature>
<dbReference type="InterPro" id="IPR013783">
    <property type="entry name" value="Ig-like_fold"/>
</dbReference>
<dbReference type="AlphaFoldDB" id="A0A934R5S9"/>
<dbReference type="InterPro" id="IPR024749">
    <property type="entry name" value="Collagen-bd_put"/>
</dbReference>
<dbReference type="Pfam" id="PF16586">
    <property type="entry name" value="DUF5060"/>
    <property type="match status" value="1"/>
</dbReference>
<proteinExistence type="predicted"/>
<dbReference type="Pfam" id="PF12904">
    <property type="entry name" value="Collagen_bind_2"/>
    <property type="match status" value="1"/>
</dbReference>
<gene>
    <name evidence="4" type="ORF">JIN81_02235</name>
</gene>
<feature type="region of interest" description="Disordered" evidence="1">
    <location>
        <begin position="205"/>
        <end position="239"/>
    </location>
</feature>
<dbReference type="Gene3D" id="3.20.20.80">
    <property type="entry name" value="Glycosidases"/>
    <property type="match status" value="1"/>
</dbReference>
<sequence>MKPSLQLTTAVFVTFCTLHADDSVQQPLLEPTRKPIPSATPATLPDGTLLIATEAAESAKPGKAAYTVPAKDFDAGEGYYVDRNKWLAIDPDKHKTAEANTVSRIPAGKYHITLHAVGENDGRSTYQVKIGSDALGSFTAPLAKQSTEEGPTYNKTWKNVELGRDDIIAVRSTIASIGANQSSRARWSGLTFTAADQKTAKALTAMPKPQVAKKNPSKPSGPPLVEPRQPDGDGSVTISGDLKTWHKVTVDLNGPYAHELDNQPNAFTDHDFSVTFTHESGAPTYRIPGYFAADGNAGESSAESGTTWRAHLSPDKAGQWSYTIHFSRGRHDALGEEGTALEPFDGKTGRFTVSQSDARLPDFRARGRLRYVGKHHLQFAEDKSYFLKAGADAPETLLGYTDFDNTRANKPGKVPLKTFSKHLADWQPGDPTWKQNKGKGLIGALNYLSGKGMNAFSFLPYNAGGDGDNVWPFVERNDKLHYDCSKLDQWGIVFDHGTNKGLFLHFKLQETENDDLNGPGAAQSLDGGDCGPERKLYLREIIARYGHNLALNWNLGEENTQTTRQQKDMMEWIEAMDAYGHPIVLHTFPPQQDKVYGPHLGKNSNLHGLSLQNSNVKHCHQQVVRWARKSAKAGKPWVVSFDEPGDAGFGMPPDDSYANMAELRKSGKAAKAPTVDDVRKYTLWGTILAGGGGVEYYFGYKLPENDLIAEDWRSRDLSWDYARHALEFFRDQDIPFQDMTCQDELVGNTKFDNSRYCFAKEGEIYLVYLPDGGSAQIKLPSGKSFNIAWFNPRTGAMAQPSALEGNTIQAPDKNDWLAVIRK</sequence>